<reference evidence="2 3" key="1">
    <citation type="submission" date="2024-01" db="EMBL/GenBank/DDBJ databases">
        <title>A telomere-to-telomere, gap-free genome of sweet tea (Lithocarpus litseifolius).</title>
        <authorList>
            <person name="Zhou J."/>
        </authorList>
    </citation>
    <scope>NUCLEOTIDE SEQUENCE [LARGE SCALE GENOMIC DNA]</scope>
    <source>
        <strain evidence="2">Zhou-2022a</strain>
        <tissue evidence="2">Leaf</tissue>
    </source>
</reference>
<gene>
    <name evidence="2" type="ORF">SO802_026637</name>
</gene>
<evidence type="ECO:0000256" key="1">
    <source>
        <dbReference type="SAM" id="MobiDB-lite"/>
    </source>
</evidence>
<comment type="caution">
    <text evidence="2">The sequence shown here is derived from an EMBL/GenBank/DDBJ whole genome shotgun (WGS) entry which is preliminary data.</text>
</comment>
<sequence>MHRWKNSGNISNCQNEASEVAISKQQAQFSILFKLHTTKDSNKEAFCVNLWRSSQGVTTNEVGQNFFLAIFGYEMGELLMVDAPKSGLPWGPFLRIRVNVDITKPLMRDTRDEDEDDIQSVAEDFDDSLHHRQIPAELPMATLMINPRQSVPFGTLPGRDNYSGARKEVGS</sequence>
<name>A0AAW2C2R4_9ROSI</name>
<proteinExistence type="predicted"/>
<evidence type="ECO:0000313" key="3">
    <source>
        <dbReference type="Proteomes" id="UP001459277"/>
    </source>
</evidence>
<dbReference type="Proteomes" id="UP001459277">
    <property type="component" value="Unassembled WGS sequence"/>
</dbReference>
<protein>
    <submittedName>
        <fullName evidence="2">Uncharacterized protein</fullName>
    </submittedName>
</protein>
<accession>A0AAW2C2R4</accession>
<dbReference type="EMBL" id="JAZDWU010000009">
    <property type="protein sequence ID" value="KAK9991652.1"/>
    <property type="molecule type" value="Genomic_DNA"/>
</dbReference>
<organism evidence="2 3">
    <name type="scientific">Lithocarpus litseifolius</name>
    <dbReference type="NCBI Taxonomy" id="425828"/>
    <lineage>
        <taxon>Eukaryota</taxon>
        <taxon>Viridiplantae</taxon>
        <taxon>Streptophyta</taxon>
        <taxon>Embryophyta</taxon>
        <taxon>Tracheophyta</taxon>
        <taxon>Spermatophyta</taxon>
        <taxon>Magnoliopsida</taxon>
        <taxon>eudicotyledons</taxon>
        <taxon>Gunneridae</taxon>
        <taxon>Pentapetalae</taxon>
        <taxon>rosids</taxon>
        <taxon>fabids</taxon>
        <taxon>Fagales</taxon>
        <taxon>Fagaceae</taxon>
        <taxon>Lithocarpus</taxon>
    </lineage>
</organism>
<dbReference type="AlphaFoldDB" id="A0AAW2C2R4"/>
<evidence type="ECO:0000313" key="2">
    <source>
        <dbReference type="EMBL" id="KAK9991652.1"/>
    </source>
</evidence>
<keyword evidence="3" id="KW-1185">Reference proteome</keyword>
<feature type="region of interest" description="Disordered" evidence="1">
    <location>
        <begin position="152"/>
        <end position="171"/>
    </location>
</feature>